<dbReference type="AlphaFoldDB" id="A0A3S9T1P6"/>
<dbReference type="Gene3D" id="3.30.450.20">
    <property type="entry name" value="PAS domain"/>
    <property type="match status" value="1"/>
</dbReference>
<feature type="domain" description="HAMP" evidence="15">
    <location>
        <begin position="186"/>
        <end position="238"/>
    </location>
</feature>
<dbReference type="PRINTS" id="PR00344">
    <property type="entry name" value="BCTRLSENSOR"/>
</dbReference>
<evidence type="ECO:0000256" key="2">
    <source>
        <dbReference type="ARBA" id="ARBA00004236"/>
    </source>
</evidence>
<dbReference type="InterPro" id="IPR003594">
    <property type="entry name" value="HATPase_dom"/>
</dbReference>
<gene>
    <name evidence="16" type="ORF">BBF96_14270</name>
</gene>
<dbReference type="EMBL" id="CP016379">
    <property type="protein sequence ID" value="AZR74450.1"/>
    <property type="molecule type" value="Genomic_DNA"/>
</dbReference>
<dbReference type="Pfam" id="PF00512">
    <property type="entry name" value="HisKA"/>
    <property type="match status" value="1"/>
</dbReference>
<dbReference type="Gene3D" id="3.30.565.10">
    <property type="entry name" value="Histidine kinase-like ATPase, C-terminal domain"/>
    <property type="match status" value="1"/>
</dbReference>
<dbReference type="GO" id="GO:0016036">
    <property type="term" value="P:cellular response to phosphate starvation"/>
    <property type="evidence" value="ECO:0007669"/>
    <property type="project" value="TreeGrafter"/>
</dbReference>
<evidence type="ECO:0000256" key="7">
    <source>
        <dbReference type="ARBA" id="ARBA00022741"/>
    </source>
</evidence>
<dbReference type="GO" id="GO:0005886">
    <property type="term" value="C:plasma membrane"/>
    <property type="evidence" value="ECO:0007669"/>
    <property type="project" value="UniProtKB-SubCell"/>
</dbReference>
<dbReference type="KEGG" id="aft:BBF96_14270"/>
<evidence type="ECO:0000256" key="12">
    <source>
        <dbReference type="SAM" id="Phobius"/>
    </source>
</evidence>
<evidence type="ECO:0000256" key="1">
    <source>
        <dbReference type="ARBA" id="ARBA00000085"/>
    </source>
</evidence>
<dbReference type="InterPro" id="IPR000014">
    <property type="entry name" value="PAS"/>
</dbReference>
<dbReference type="InterPro" id="IPR004358">
    <property type="entry name" value="Sig_transdc_His_kin-like_C"/>
</dbReference>
<protein>
    <recommendedName>
        <fullName evidence="3">histidine kinase</fullName>
        <ecNumber evidence="3">2.7.13.3</ecNumber>
    </recommendedName>
</protein>
<keyword evidence="11 12" id="KW-0472">Membrane</keyword>
<dbReference type="NCBIfam" id="TIGR00229">
    <property type="entry name" value="sensory_box"/>
    <property type="match status" value="1"/>
</dbReference>
<dbReference type="GO" id="GO:0004721">
    <property type="term" value="F:phosphoprotein phosphatase activity"/>
    <property type="evidence" value="ECO:0007669"/>
    <property type="project" value="TreeGrafter"/>
</dbReference>
<dbReference type="PROSITE" id="PS50112">
    <property type="entry name" value="PAS"/>
    <property type="match status" value="1"/>
</dbReference>
<dbReference type="InterPro" id="IPR003661">
    <property type="entry name" value="HisK_dim/P_dom"/>
</dbReference>
<dbReference type="PANTHER" id="PTHR45453:SF1">
    <property type="entry name" value="PHOSPHATE REGULON SENSOR PROTEIN PHOR"/>
    <property type="match status" value="1"/>
</dbReference>
<dbReference type="SMART" id="SM00387">
    <property type="entry name" value="HATPase_c"/>
    <property type="match status" value="1"/>
</dbReference>
<keyword evidence="7" id="KW-0547">Nucleotide-binding</keyword>
<evidence type="ECO:0000259" key="15">
    <source>
        <dbReference type="PROSITE" id="PS50885"/>
    </source>
</evidence>
<dbReference type="Pfam" id="PF00672">
    <property type="entry name" value="HAMP"/>
    <property type="match status" value="1"/>
</dbReference>
<dbReference type="InterPro" id="IPR036890">
    <property type="entry name" value="HATPase_C_sf"/>
</dbReference>
<reference evidence="16 17" key="1">
    <citation type="submission" date="2016-07" db="EMBL/GenBank/DDBJ databases">
        <title>Genome and transcriptome analysis of iron-reducing fermentative bacteria Anoxybacter fermentans.</title>
        <authorList>
            <person name="Zeng X."/>
            <person name="Shao Z."/>
        </authorList>
    </citation>
    <scope>NUCLEOTIDE SEQUENCE [LARGE SCALE GENOMIC DNA]</scope>
    <source>
        <strain evidence="16 17">DY22613</strain>
    </source>
</reference>
<dbReference type="CDD" id="cd00130">
    <property type="entry name" value="PAS"/>
    <property type="match status" value="1"/>
</dbReference>
<dbReference type="GO" id="GO:0006355">
    <property type="term" value="P:regulation of DNA-templated transcription"/>
    <property type="evidence" value="ECO:0007669"/>
    <property type="project" value="InterPro"/>
</dbReference>
<keyword evidence="17" id="KW-1185">Reference proteome</keyword>
<dbReference type="SUPFAM" id="SSF158472">
    <property type="entry name" value="HAMP domain-like"/>
    <property type="match status" value="1"/>
</dbReference>
<keyword evidence="12" id="KW-0812">Transmembrane</keyword>
<evidence type="ECO:0000256" key="10">
    <source>
        <dbReference type="ARBA" id="ARBA00023012"/>
    </source>
</evidence>
<dbReference type="FunFam" id="1.10.287.130:FF:000008">
    <property type="entry name" value="Two-component sensor histidine kinase"/>
    <property type="match status" value="1"/>
</dbReference>
<dbReference type="InterPro" id="IPR005467">
    <property type="entry name" value="His_kinase_dom"/>
</dbReference>
<evidence type="ECO:0000259" key="14">
    <source>
        <dbReference type="PROSITE" id="PS50112"/>
    </source>
</evidence>
<dbReference type="CDD" id="cd00075">
    <property type="entry name" value="HATPase"/>
    <property type="match status" value="1"/>
</dbReference>
<dbReference type="PROSITE" id="PS50109">
    <property type="entry name" value="HIS_KIN"/>
    <property type="match status" value="1"/>
</dbReference>
<keyword evidence="9" id="KW-0067">ATP-binding</keyword>
<proteinExistence type="predicted"/>
<dbReference type="OrthoDB" id="9813151at2"/>
<dbReference type="CDD" id="cd06225">
    <property type="entry name" value="HAMP"/>
    <property type="match status" value="1"/>
</dbReference>
<comment type="subcellular location">
    <subcellularLocation>
        <location evidence="2">Cell membrane</location>
    </subcellularLocation>
</comment>
<feature type="domain" description="PAS" evidence="14">
    <location>
        <begin position="243"/>
        <end position="291"/>
    </location>
</feature>
<evidence type="ECO:0000256" key="11">
    <source>
        <dbReference type="ARBA" id="ARBA00023136"/>
    </source>
</evidence>
<evidence type="ECO:0000313" key="17">
    <source>
        <dbReference type="Proteomes" id="UP000267250"/>
    </source>
</evidence>
<organism evidence="16 17">
    <name type="scientific">Anoxybacter fermentans</name>
    <dbReference type="NCBI Taxonomy" id="1323375"/>
    <lineage>
        <taxon>Bacteria</taxon>
        <taxon>Bacillati</taxon>
        <taxon>Bacillota</taxon>
        <taxon>Clostridia</taxon>
        <taxon>Halanaerobiales</taxon>
        <taxon>Anoxybacter</taxon>
    </lineage>
</organism>
<dbReference type="Gene3D" id="6.10.340.10">
    <property type="match status" value="1"/>
</dbReference>
<evidence type="ECO:0000259" key="13">
    <source>
        <dbReference type="PROSITE" id="PS50109"/>
    </source>
</evidence>
<evidence type="ECO:0000313" key="16">
    <source>
        <dbReference type="EMBL" id="AZR74450.1"/>
    </source>
</evidence>
<keyword evidence="8" id="KW-0418">Kinase</keyword>
<dbReference type="EC" id="2.7.13.3" evidence="3"/>
<evidence type="ECO:0000256" key="8">
    <source>
        <dbReference type="ARBA" id="ARBA00022777"/>
    </source>
</evidence>
<dbReference type="SUPFAM" id="SSF55874">
    <property type="entry name" value="ATPase domain of HSP90 chaperone/DNA topoisomerase II/histidine kinase"/>
    <property type="match status" value="1"/>
</dbReference>
<dbReference type="SMART" id="SM00304">
    <property type="entry name" value="HAMP"/>
    <property type="match status" value="1"/>
</dbReference>
<dbReference type="PANTHER" id="PTHR45453">
    <property type="entry name" value="PHOSPHATE REGULON SENSOR PROTEIN PHOR"/>
    <property type="match status" value="1"/>
</dbReference>
<evidence type="ECO:0000256" key="5">
    <source>
        <dbReference type="ARBA" id="ARBA00022553"/>
    </source>
</evidence>
<sequence length="585" mass="66871">MSNSIKWKIISIFLLLQLLILFIIGIYLTSNLKKFIYQQMDISMLKQVRLLSELILPELEKGEYDQLQERSFKFAKEIQGRITVIAEDGKVLADSEENPERMENHGRRPEVLMAREKGIGWATRYSTTLNMEMKYLAQRVEPYGYVRLAIPVTEVRNTLLKIFGRILVGFVLAFSIFFILVLRVSESITEPIKKITDTAQKIAHGKLGERIHIYTRDEIGTLSRMFNMMAFQLEETIKKITNEKERLATILKNMADGLIALDAEKKVILLNPAAADIFGIKEEEARGKLLIEIIRNQQLTEAVQKAYEILEPVNTEISLYYPKEVILRAHLAPIIRNYDQIRGMVLIFTDITELRRLERLRSEFVSNVSHELKTPLTSIRGYVETLLEMELDDPSVIKCFLGVINRESQRLSRLIDDLLDLSRLEGKRHQKLTPTRLEKVVENVISILAPEAEKKGIDLLVDIPENLPRVMGIEEQLNQVLINLVDNGIKYTPANGKVSISAEPEGDWVILKVADTGIGIPEEDIDRIFERFYRVDKARSRQMGGTGLGLSIVKHIVKGHGGEIEVESEVGKGTIFKVKLKREKR</sequence>
<feature type="transmembrane region" description="Helical" evidence="12">
    <location>
        <begin position="162"/>
        <end position="182"/>
    </location>
</feature>
<comment type="catalytic activity">
    <reaction evidence="1">
        <text>ATP + protein L-histidine = ADP + protein N-phospho-L-histidine.</text>
        <dbReference type="EC" id="2.7.13.3"/>
    </reaction>
</comment>
<dbReference type="InterPro" id="IPR013767">
    <property type="entry name" value="PAS_fold"/>
</dbReference>
<dbReference type="CDD" id="cd00082">
    <property type="entry name" value="HisKA"/>
    <property type="match status" value="1"/>
</dbReference>
<name>A0A3S9T1P6_9FIRM</name>
<dbReference type="InterPro" id="IPR035965">
    <property type="entry name" value="PAS-like_dom_sf"/>
</dbReference>
<keyword evidence="10" id="KW-0902">Two-component regulatory system</keyword>
<dbReference type="InterPro" id="IPR036097">
    <property type="entry name" value="HisK_dim/P_sf"/>
</dbReference>
<evidence type="ECO:0000256" key="4">
    <source>
        <dbReference type="ARBA" id="ARBA00022475"/>
    </source>
</evidence>
<keyword evidence="5" id="KW-0597">Phosphoprotein</keyword>
<evidence type="ECO:0000256" key="3">
    <source>
        <dbReference type="ARBA" id="ARBA00012438"/>
    </source>
</evidence>
<keyword evidence="12" id="KW-1133">Transmembrane helix</keyword>
<dbReference type="InterPro" id="IPR003660">
    <property type="entry name" value="HAMP_dom"/>
</dbReference>
<dbReference type="Pfam" id="PF00989">
    <property type="entry name" value="PAS"/>
    <property type="match status" value="1"/>
</dbReference>
<dbReference type="InterPro" id="IPR050351">
    <property type="entry name" value="BphY/WalK/GraS-like"/>
</dbReference>
<accession>A0A3S9T1P6</accession>
<feature type="domain" description="Histidine kinase" evidence="13">
    <location>
        <begin position="367"/>
        <end position="584"/>
    </location>
</feature>
<keyword evidence="6" id="KW-0808">Transferase</keyword>
<dbReference type="FunFam" id="3.30.565.10:FF:000023">
    <property type="entry name" value="PAS domain-containing sensor histidine kinase"/>
    <property type="match status" value="1"/>
</dbReference>
<dbReference type="Gene3D" id="1.10.287.130">
    <property type="match status" value="1"/>
</dbReference>
<dbReference type="GO" id="GO:0005524">
    <property type="term" value="F:ATP binding"/>
    <property type="evidence" value="ECO:0007669"/>
    <property type="project" value="UniProtKB-KW"/>
</dbReference>
<dbReference type="GO" id="GO:0000155">
    <property type="term" value="F:phosphorelay sensor kinase activity"/>
    <property type="evidence" value="ECO:0007669"/>
    <property type="project" value="InterPro"/>
</dbReference>
<dbReference type="SMART" id="SM00091">
    <property type="entry name" value="PAS"/>
    <property type="match status" value="1"/>
</dbReference>
<evidence type="ECO:0000256" key="6">
    <source>
        <dbReference type="ARBA" id="ARBA00022679"/>
    </source>
</evidence>
<dbReference type="RefSeq" id="WP_127017808.1">
    <property type="nucleotide sequence ID" value="NZ_CP016379.1"/>
</dbReference>
<evidence type="ECO:0000256" key="9">
    <source>
        <dbReference type="ARBA" id="ARBA00022840"/>
    </source>
</evidence>
<dbReference type="SUPFAM" id="SSF47384">
    <property type="entry name" value="Homodimeric domain of signal transducing histidine kinase"/>
    <property type="match status" value="1"/>
</dbReference>
<feature type="transmembrane region" description="Helical" evidence="12">
    <location>
        <begin position="12"/>
        <end position="30"/>
    </location>
</feature>
<dbReference type="Pfam" id="PF02518">
    <property type="entry name" value="HATPase_c"/>
    <property type="match status" value="1"/>
</dbReference>
<dbReference type="NCBIfam" id="NF046044">
    <property type="entry name" value="PnpS"/>
    <property type="match status" value="1"/>
</dbReference>
<dbReference type="Proteomes" id="UP000267250">
    <property type="component" value="Chromosome"/>
</dbReference>
<dbReference type="SUPFAM" id="SSF55785">
    <property type="entry name" value="PYP-like sensor domain (PAS domain)"/>
    <property type="match status" value="1"/>
</dbReference>
<dbReference type="SMART" id="SM00388">
    <property type="entry name" value="HisKA"/>
    <property type="match status" value="1"/>
</dbReference>
<keyword evidence="4" id="KW-1003">Cell membrane</keyword>
<dbReference type="PROSITE" id="PS50885">
    <property type="entry name" value="HAMP"/>
    <property type="match status" value="1"/>
</dbReference>